<feature type="chain" id="PRO_5046635129" evidence="1">
    <location>
        <begin position="20"/>
        <end position="270"/>
    </location>
</feature>
<protein>
    <submittedName>
        <fullName evidence="2">DUF1194 domain-containing protein</fullName>
    </submittedName>
</protein>
<keyword evidence="1" id="KW-0732">Signal</keyword>
<reference evidence="3" key="1">
    <citation type="journal article" date="2019" name="Int. J. Syst. Evol. Microbiol.">
        <title>The Global Catalogue of Microorganisms (GCM) 10K type strain sequencing project: providing services to taxonomists for standard genome sequencing and annotation.</title>
        <authorList>
            <consortium name="The Broad Institute Genomics Platform"/>
            <consortium name="The Broad Institute Genome Sequencing Center for Infectious Disease"/>
            <person name="Wu L."/>
            <person name="Ma J."/>
        </authorList>
    </citation>
    <scope>NUCLEOTIDE SEQUENCE [LARGE SCALE GENOMIC DNA]</scope>
    <source>
        <strain evidence="3">CGMCC 1.16444</strain>
    </source>
</reference>
<evidence type="ECO:0000313" key="3">
    <source>
        <dbReference type="Proteomes" id="UP001595796"/>
    </source>
</evidence>
<evidence type="ECO:0000313" key="2">
    <source>
        <dbReference type="EMBL" id="MFC5067531.1"/>
    </source>
</evidence>
<feature type="signal peptide" evidence="1">
    <location>
        <begin position="1"/>
        <end position="19"/>
    </location>
</feature>
<comment type="caution">
    <text evidence="2">The sequence shown here is derived from an EMBL/GenBank/DDBJ whole genome shotgun (WGS) entry which is preliminary data.</text>
</comment>
<dbReference type="SUPFAM" id="SSF53300">
    <property type="entry name" value="vWA-like"/>
    <property type="match status" value="1"/>
</dbReference>
<name>A0ABV9YY69_9HYPH</name>
<gene>
    <name evidence="2" type="ORF">ACFPFW_05820</name>
</gene>
<dbReference type="CDD" id="cd00198">
    <property type="entry name" value="vWFA"/>
    <property type="match status" value="1"/>
</dbReference>
<proteinExistence type="predicted"/>
<sequence>MRILTSLMCLLGLTTTAVAQQQRPGMVDVDLELVLAVDISYSMDMDELRLQRDGYVTAITSKPVLDAIKQGIHGKIAVVYVEWAGSNQQKVILDWTVIDGPDTAGAFADRLAETAPSRAYRTSISTALTFSAPLFDKNAYNGLRRVIDVSGDGPNNQGILVTQARDMVVAQGISINGLPLSLKAPNSMSVDVDDLEGYYRDCVIGGPGAFVVSLNDKAKFAEAIREKLVLEISDAMPPPKFIRTQGKPTNCAIGEQIWRDRYGDANPDWQ</sequence>
<dbReference type="EMBL" id="JBHSJF010000005">
    <property type="protein sequence ID" value="MFC5067531.1"/>
    <property type="molecule type" value="Genomic_DNA"/>
</dbReference>
<dbReference type="Proteomes" id="UP001595796">
    <property type="component" value="Unassembled WGS sequence"/>
</dbReference>
<organism evidence="2 3">
    <name type="scientific">Flaviflagellibacter deserti</name>
    <dbReference type="NCBI Taxonomy" id="2267266"/>
    <lineage>
        <taxon>Bacteria</taxon>
        <taxon>Pseudomonadati</taxon>
        <taxon>Pseudomonadota</taxon>
        <taxon>Alphaproteobacteria</taxon>
        <taxon>Hyphomicrobiales</taxon>
        <taxon>Flaviflagellibacter</taxon>
    </lineage>
</organism>
<keyword evidence="3" id="KW-1185">Reference proteome</keyword>
<dbReference type="Pfam" id="PF06707">
    <property type="entry name" value="DUF1194"/>
    <property type="match status" value="1"/>
</dbReference>
<accession>A0ABV9YY69</accession>
<dbReference type="InterPro" id="IPR036465">
    <property type="entry name" value="vWFA_dom_sf"/>
</dbReference>
<dbReference type="RefSeq" id="WP_114957020.1">
    <property type="nucleotide sequence ID" value="NZ_JBHSJF010000005.1"/>
</dbReference>
<dbReference type="InterPro" id="IPR010607">
    <property type="entry name" value="DUF1194"/>
</dbReference>
<evidence type="ECO:0000256" key="1">
    <source>
        <dbReference type="SAM" id="SignalP"/>
    </source>
</evidence>